<proteinExistence type="predicted"/>
<organism evidence="1 2">
    <name type="scientific">Rotaria socialis</name>
    <dbReference type="NCBI Taxonomy" id="392032"/>
    <lineage>
        <taxon>Eukaryota</taxon>
        <taxon>Metazoa</taxon>
        <taxon>Spiralia</taxon>
        <taxon>Gnathifera</taxon>
        <taxon>Rotifera</taxon>
        <taxon>Eurotatoria</taxon>
        <taxon>Bdelloidea</taxon>
        <taxon>Philodinida</taxon>
        <taxon>Philodinidae</taxon>
        <taxon>Rotaria</taxon>
    </lineage>
</organism>
<evidence type="ECO:0000313" key="2">
    <source>
        <dbReference type="Proteomes" id="UP000663873"/>
    </source>
</evidence>
<feature type="non-terminal residue" evidence="1">
    <location>
        <position position="78"/>
    </location>
</feature>
<evidence type="ECO:0000313" key="1">
    <source>
        <dbReference type="EMBL" id="CAF4769839.1"/>
    </source>
</evidence>
<dbReference type="SUPFAM" id="SSF48726">
    <property type="entry name" value="Immunoglobulin"/>
    <property type="match status" value="1"/>
</dbReference>
<dbReference type="CDD" id="cd00096">
    <property type="entry name" value="Ig"/>
    <property type="match status" value="1"/>
</dbReference>
<feature type="non-terminal residue" evidence="1">
    <location>
        <position position="1"/>
    </location>
</feature>
<dbReference type="Proteomes" id="UP000663873">
    <property type="component" value="Unassembled WGS sequence"/>
</dbReference>
<dbReference type="EMBL" id="CAJOBP010042940">
    <property type="protein sequence ID" value="CAF4769839.1"/>
    <property type="molecule type" value="Genomic_DNA"/>
</dbReference>
<comment type="caution">
    <text evidence="1">The sequence shown here is derived from an EMBL/GenBank/DDBJ whole genome shotgun (WGS) entry which is preliminary data.</text>
</comment>
<dbReference type="AlphaFoldDB" id="A0A821MKU2"/>
<dbReference type="InterPro" id="IPR036179">
    <property type="entry name" value="Ig-like_dom_sf"/>
</dbReference>
<sequence length="78" mass="9141">PEKVSHDKLEWYFQPHTSFKSPRVIWQRGRSTTHRYTAYSPDQIQHFFKIKPITNNDSGTYSCVDQASGFIKPVELIV</sequence>
<accession>A0A821MKU2</accession>
<protein>
    <recommendedName>
        <fullName evidence="3">Ig-like domain-containing protein</fullName>
    </recommendedName>
</protein>
<dbReference type="Gene3D" id="2.60.40.10">
    <property type="entry name" value="Immunoglobulins"/>
    <property type="match status" value="1"/>
</dbReference>
<reference evidence="1" key="1">
    <citation type="submission" date="2021-02" db="EMBL/GenBank/DDBJ databases">
        <authorList>
            <person name="Nowell W R."/>
        </authorList>
    </citation>
    <scope>NUCLEOTIDE SEQUENCE</scope>
</reference>
<evidence type="ECO:0008006" key="3">
    <source>
        <dbReference type="Google" id="ProtNLM"/>
    </source>
</evidence>
<keyword evidence="2" id="KW-1185">Reference proteome</keyword>
<name>A0A821MKU2_9BILA</name>
<dbReference type="InterPro" id="IPR013783">
    <property type="entry name" value="Ig-like_fold"/>
</dbReference>
<gene>
    <name evidence="1" type="ORF">UJA718_LOCUS39853</name>
</gene>